<dbReference type="Proteomes" id="UP000291343">
    <property type="component" value="Unassembled WGS sequence"/>
</dbReference>
<proteinExistence type="predicted"/>
<keyword evidence="3" id="KW-1185">Reference proteome</keyword>
<evidence type="ECO:0000256" key="1">
    <source>
        <dbReference type="SAM" id="MobiDB-lite"/>
    </source>
</evidence>
<protein>
    <submittedName>
        <fullName evidence="2">Uncharacterized protein</fullName>
    </submittedName>
</protein>
<feature type="region of interest" description="Disordered" evidence="1">
    <location>
        <begin position="70"/>
        <end position="131"/>
    </location>
</feature>
<feature type="compositionally biased region" description="Basic residues" evidence="1">
    <location>
        <begin position="118"/>
        <end position="131"/>
    </location>
</feature>
<feature type="compositionally biased region" description="Basic and acidic residues" evidence="1">
    <location>
        <begin position="99"/>
        <end position="117"/>
    </location>
</feature>
<evidence type="ECO:0000313" key="2">
    <source>
        <dbReference type="EMBL" id="RZF37798.1"/>
    </source>
</evidence>
<evidence type="ECO:0000313" key="3">
    <source>
        <dbReference type="Proteomes" id="UP000291343"/>
    </source>
</evidence>
<name>A0A482WWE5_LAOST</name>
<sequence>MSNLKHQIKEGSGTWKTSGPHSKPPDLEVSKPSRKRRFLWSEILALMWEKKRVLISKGIPILLKYQHRHTSLILKKQENRKREELGDEDEQHNRRIRRQEKEEEEKKQGEVKEEEKVQKKRRQCKIRKRRF</sequence>
<feature type="compositionally biased region" description="Basic and acidic residues" evidence="1">
    <location>
        <begin position="75"/>
        <end position="84"/>
    </location>
</feature>
<feature type="region of interest" description="Disordered" evidence="1">
    <location>
        <begin position="1"/>
        <end position="33"/>
    </location>
</feature>
<dbReference type="InParanoid" id="A0A482WWE5"/>
<gene>
    <name evidence="2" type="ORF">LSTR_LSTR007160</name>
</gene>
<dbReference type="EMBL" id="QKKF02023298">
    <property type="protein sequence ID" value="RZF37798.1"/>
    <property type="molecule type" value="Genomic_DNA"/>
</dbReference>
<reference evidence="2 3" key="1">
    <citation type="journal article" date="2017" name="Gigascience">
        <title>Genome sequence of the small brown planthopper, Laodelphax striatellus.</title>
        <authorList>
            <person name="Zhu J."/>
            <person name="Jiang F."/>
            <person name="Wang X."/>
            <person name="Yang P."/>
            <person name="Bao Y."/>
            <person name="Zhao W."/>
            <person name="Wang W."/>
            <person name="Lu H."/>
            <person name="Wang Q."/>
            <person name="Cui N."/>
            <person name="Li J."/>
            <person name="Chen X."/>
            <person name="Luo L."/>
            <person name="Yu J."/>
            <person name="Kang L."/>
            <person name="Cui F."/>
        </authorList>
    </citation>
    <scope>NUCLEOTIDE SEQUENCE [LARGE SCALE GENOMIC DNA]</scope>
    <source>
        <strain evidence="2">Lst14</strain>
    </source>
</reference>
<organism evidence="2 3">
    <name type="scientific">Laodelphax striatellus</name>
    <name type="common">Small brown planthopper</name>
    <name type="synonym">Delphax striatella</name>
    <dbReference type="NCBI Taxonomy" id="195883"/>
    <lineage>
        <taxon>Eukaryota</taxon>
        <taxon>Metazoa</taxon>
        <taxon>Ecdysozoa</taxon>
        <taxon>Arthropoda</taxon>
        <taxon>Hexapoda</taxon>
        <taxon>Insecta</taxon>
        <taxon>Pterygota</taxon>
        <taxon>Neoptera</taxon>
        <taxon>Paraneoptera</taxon>
        <taxon>Hemiptera</taxon>
        <taxon>Auchenorrhyncha</taxon>
        <taxon>Fulgoroidea</taxon>
        <taxon>Delphacidae</taxon>
        <taxon>Criomorphinae</taxon>
        <taxon>Laodelphax</taxon>
    </lineage>
</organism>
<accession>A0A482WWE5</accession>
<dbReference type="SMR" id="A0A482WWE5"/>
<comment type="caution">
    <text evidence="2">The sequence shown here is derived from an EMBL/GenBank/DDBJ whole genome shotgun (WGS) entry which is preliminary data.</text>
</comment>
<dbReference type="AlphaFoldDB" id="A0A482WWE5"/>